<proteinExistence type="predicted"/>
<name>A0A0G0MIP4_9BACT</name>
<reference evidence="1 2" key="1">
    <citation type="journal article" date="2015" name="Nature">
        <title>rRNA introns, odd ribosomes, and small enigmatic genomes across a large radiation of phyla.</title>
        <authorList>
            <person name="Brown C.T."/>
            <person name="Hug L.A."/>
            <person name="Thomas B.C."/>
            <person name="Sharon I."/>
            <person name="Castelle C.J."/>
            <person name="Singh A."/>
            <person name="Wilkins M.J."/>
            <person name="Williams K.H."/>
            <person name="Banfield J.F."/>
        </authorList>
    </citation>
    <scope>NUCLEOTIDE SEQUENCE [LARGE SCALE GENOMIC DNA]</scope>
</reference>
<comment type="caution">
    <text evidence="1">The sequence shown here is derived from an EMBL/GenBank/DDBJ whole genome shotgun (WGS) entry which is preliminary data.</text>
</comment>
<evidence type="ECO:0000313" key="1">
    <source>
        <dbReference type="EMBL" id="KKR00231.1"/>
    </source>
</evidence>
<dbReference type="AlphaFoldDB" id="A0A0G0MIP4"/>
<evidence type="ECO:0000313" key="2">
    <source>
        <dbReference type="Proteomes" id="UP000033881"/>
    </source>
</evidence>
<dbReference type="EMBL" id="LBWB01000015">
    <property type="protein sequence ID" value="KKR00231.1"/>
    <property type="molecule type" value="Genomic_DNA"/>
</dbReference>
<accession>A0A0G0MIP4</accession>
<organism evidence="1 2">
    <name type="scientific">Candidatus Woesebacteria bacterium GW2011_GWB1_39_12</name>
    <dbReference type="NCBI Taxonomy" id="1618574"/>
    <lineage>
        <taxon>Bacteria</taxon>
        <taxon>Candidatus Woeseibacteriota</taxon>
    </lineage>
</organism>
<sequence>MITFEELIDLNYQAVWLLEMFKSTKKIDGMDYGPKKSELGSLWHRLETFSNQFGLARQYCSCDCHDRAEYSIDSVFFVSKVRLDVVAVCPFCRKQHVQTSKGELWEIPLRFPPDDDWKNGFWQEIPFGKSSSWIQKVEGRWMPGDAKMDSVQMTTQQGKVFIIPELSVQQIYDWIQSDSIGSFWHNNLKQIAKEVVTAPGFNSP</sequence>
<dbReference type="STRING" id="1618574.UT24_C0015G0039"/>
<protein>
    <submittedName>
        <fullName evidence="1">Uncharacterized protein</fullName>
    </submittedName>
</protein>
<gene>
    <name evidence="1" type="ORF">UT24_C0015G0039</name>
</gene>
<dbReference type="Proteomes" id="UP000033881">
    <property type="component" value="Unassembled WGS sequence"/>
</dbReference>